<dbReference type="Proteomes" id="UP000299102">
    <property type="component" value="Unassembled WGS sequence"/>
</dbReference>
<accession>A0A4C1T343</accession>
<reference evidence="2 3" key="1">
    <citation type="journal article" date="2019" name="Commun. Biol.">
        <title>The bagworm genome reveals a unique fibroin gene that provides high tensile strength.</title>
        <authorList>
            <person name="Kono N."/>
            <person name="Nakamura H."/>
            <person name="Ohtoshi R."/>
            <person name="Tomita M."/>
            <person name="Numata K."/>
            <person name="Arakawa K."/>
        </authorList>
    </citation>
    <scope>NUCLEOTIDE SEQUENCE [LARGE SCALE GENOMIC DNA]</scope>
</reference>
<dbReference type="AlphaFoldDB" id="A0A4C1T343"/>
<name>A0A4C1T343_EUMVA</name>
<feature type="region of interest" description="Disordered" evidence="1">
    <location>
        <begin position="274"/>
        <end position="310"/>
    </location>
</feature>
<keyword evidence="3" id="KW-1185">Reference proteome</keyword>
<feature type="compositionally biased region" description="Basic and acidic residues" evidence="1">
    <location>
        <begin position="291"/>
        <end position="310"/>
    </location>
</feature>
<evidence type="ECO:0000313" key="3">
    <source>
        <dbReference type="Proteomes" id="UP000299102"/>
    </source>
</evidence>
<gene>
    <name evidence="2" type="ORF">EVAR_78042_1</name>
</gene>
<protein>
    <submittedName>
        <fullName evidence="2">Uncharacterized protein</fullName>
    </submittedName>
</protein>
<organism evidence="2 3">
    <name type="scientific">Eumeta variegata</name>
    <name type="common">Bagworm moth</name>
    <name type="synonym">Eumeta japonica</name>
    <dbReference type="NCBI Taxonomy" id="151549"/>
    <lineage>
        <taxon>Eukaryota</taxon>
        <taxon>Metazoa</taxon>
        <taxon>Ecdysozoa</taxon>
        <taxon>Arthropoda</taxon>
        <taxon>Hexapoda</taxon>
        <taxon>Insecta</taxon>
        <taxon>Pterygota</taxon>
        <taxon>Neoptera</taxon>
        <taxon>Endopterygota</taxon>
        <taxon>Lepidoptera</taxon>
        <taxon>Glossata</taxon>
        <taxon>Ditrysia</taxon>
        <taxon>Tineoidea</taxon>
        <taxon>Psychidae</taxon>
        <taxon>Oiketicinae</taxon>
        <taxon>Eumeta</taxon>
    </lineage>
</organism>
<evidence type="ECO:0000313" key="2">
    <source>
        <dbReference type="EMBL" id="GBP07868.1"/>
    </source>
</evidence>
<feature type="compositionally biased region" description="Low complexity" evidence="1">
    <location>
        <begin position="274"/>
        <end position="287"/>
    </location>
</feature>
<proteinExistence type="predicted"/>
<dbReference type="EMBL" id="BGZK01000028">
    <property type="protein sequence ID" value="GBP07868.1"/>
    <property type="molecule type" value="Genomic_DNA"/>
</dbReference>
<evidence type="ECO:0000256" key="1">
    <source>
        <dbReference type="SAM" id="MobiDB-lite"/>
    </source>
</evidence>
<comment type="caution">
    <text evidence="2">The sequence shown here is derived from an EMBL/GenBank/DDBJ whole genome shotgun (WGS) entry which is preliminary data.</text>
</comment>
<dbReference type="OrthoDB" id="10014409at2759"/>
<sequence>MIDNVRVYSSSRPVIPQRLRRSARVYKASGGETTSFGLKDLHSTHADMKIGCQTGMSSFAVAIQFIHGQLSVCFKKYECGLRKHELSIKYVLYVNDQVILTLSAFELQEMLLRIIPSTSPDLRLIDNFNVTQIEPLVSSLGAHVKLSVLDVFTASVTKIVSIELHWADVGTSEPRARSKEKRSRKLICCALFAAVALCSAAPPERHPPAEQEQVADFYDAIFIVPRPDLASLGPTNSHTSTDGTGFGGSGSFSLNLFGILKSALGIGGGYGDGSHTASADTDAASGGPINSDRREEHHSLKSIEEQRVDY</sequence>